<dbReference type="OMA" id="AFCQFVS"/>
<organism evidence="11 12">
    <name type="scientific">Ostreococcus lucimarinus (strain CCE9901)</name>
    <dbReference type="NCBI Taxonomy" id="436017"/>
    <lineage>
        <taxon>Eukaryota</taxon>
        <taxon>Viridiplantae</taxon>
        <taxon>Chlorophyta</taxon>
        <taxon>Mamiellophyceae</taxon>
        <taxon>Mamiellales</taxon>
        <taxon>Bathycoccaceae</taxon>
        <taxon>Ostreococcus</taxon>
    </lineage>
</organism>
<feature type="binding site" evidence="6">
    <location>
        <position position="20"/>
    </location>
    <ligand>
        <name>Mg(2+)</name>
        <dbReference type="ChEBI" id="CHEBI:18420"/>
        <label>1</label>
    </ligand>
</feature>
<dbReference type="GeneID" id="5004128"/>
<protein>
    <recommendedName>
        <fullName evidence="8">DNA-(apurinic or apyrimidinic site) endonuclease</fullName>
        <ecNumber evidence="8">3.1.-.-</ecNumber>
    </recommendedName>
</protein>
<evidence type="ECO:0000256" key="6">
    <source>
        <dbReference type="PIRSR" id="PIRSR604808-2"/>
    </source>
</evidence>
<feature type="binding site" evidence="6">
    <location>
        <position position="324"/>
    </location>
    <ligand>
        <name>Mg(2+)</name>
        <dbReference type="ChEBI" id="CHEBI:18420"/>
        <label>1</label>
    </ligand>
</feature>
<name>A4S3C1_OSTLU</name>
<evidence type="ECO:0000313" key="12">
    <source>
        <dbReference type="Proteomes" id="UP000001568"/>
    </source>
</evidence>
<evidence type="ECO:0000313" key="11">
    <source>
        <dbReference type="EMBL" id="ABO98361.1"/>
    </source>
</evidence>
<feature type="region of interest" description="Disordered" evidence="9">
    <location>
        <begin position="333"/>
        <end position="371"/>
    </location>
</feature>
<evidence type="ECO:0000256" key="8">
    <source>
        <dbReference type="RuleBase" id="RU362131"/>
    </source>
</evidence>
<feature type="binding site" evidence="6">
    <location>
        <position position="61"/>
    </location>
    <ligand>
        <name>Mg(2+)</name>
        <dbReference type="ChEBI" id="CHEBI:18420"/>
        <label>1</label>
    </ligand>
</feature>
<dbReference type="PROSITE" id="PS51435">
    <property type="entry name" value="AP_NUCLEASE_F1_4"/>
    <property type="match status" value="1"/>
</dbReference>
<feature type="binding site" evidence="6">
    <location>
        <position position="323"/>
    </location>
    <ligand>
        <name>Mg(2+)</name>
        <dbReference type="ChEBI" id="CHEBI:18420"/>
        <label>1</label>
    </ligand>
</feature>
<dbReference type="RefSeq" id="XP_001420068.1">
    <property type="nucleotide sequence ID" value="XM_001420031.1"/>
</dbReference>
<dbReference type="InterPro" id="IPR004808">
    <property type="entry name" value="AP_endonuc_1"/>
</dbReference>
<feature type="site" description="Interaction with DNA substrate" evidence="7">
    <location>
        <position position="324"/>
    </location>
</feature>
<dbReference type="InterPro" id="IPR036691">
    <property type="entry name" value="Endo/exonu/phosph_ase_sf"/>
</dbReference>
<evidence type="ECO:0000256" key="4">
    <source>
        <dbReference type="ARBA" id="ARBA00022842"/>
    </source>
</evidence>
<feature type="compositionally biased region" description="Acidic residues" evidence="9">
    <location>
        <begin position="336"/>
        <end position="350"/>
    </location>
</feature>
<dbReference type="PANTHER" id="PTHR22748:SF10">
    <property type="entry name" value="DNA-(APURINIC OR APYRIMIDINIC SITE) ENDONUCLEASE"/>
    <property type="match status" value="1"/>
</dbReference>
<keyword evidence="6" id="KW-0464">Manganese</keyword>
<dbReference type="SUPFAM" id="SSF56219">
    <property type="entry name" value="DNase I-like"/>
    <property type="match status" value="1"/>
</dbReference>
<dbReference type="Gene3D" id="3.60.10.10">
    <property type="entry name" value="Endonuclease/exonuclease/phosphatase"/>
    <property type="match status" value="1"/>
</dbReference>
<dbReference type="GO" id="GO:0008081">
    <property type="term" value="F:phosphoric diester hydrolase activity"/>
    <property type="evidence" value="ECO:0007669"/>
    <property type="project" value="TreeGrafter"/>
</dbReference>
<keyword evidence="2 6" id="KW-0479">Metal-binding</keyword>
<evidence type="ECO:0000256" key="3">
    <source>
        <dbReference type="ARBA" id="ARBA00022801"/>
    </source>
</evidence>
<feature type="site" description="Important for catalytic activity" evidence="7">
    <location>
        <position position="284"/>
    </location>
</feature>
<dbReference type="GO" id="GO:0046872">
    <property type="term" value="F:metal ion binding"/>
    <property type="evidence" value="ECO:0007669"/>
    <property type="project" value="UniProtKB-KW"/>
</dbReference>
<keyword evidence="12" id="KW-1185">Reference proteome</keyword>
<dbReference type="NCBIfam" id="TIGR00633">
    <property type="entry name" value="xth"/>
    <property type="match status" value="1"/>
</dbReference>
<evidence type="ECO:0000256" key="7">
    <source>
        <dbReference type="PIRSR" id="PIRSR604808-3"/>
    </source>
</evidence>
<dbReference type="Proteomes" id="UP000001568">
    <property type="component" value="Chromosome 10"/>
</dbReference>
<feature type="site" description="Transition state stabilizer" evidence="7">
    <location>
        <position position="213"/>
    </location>
</feature>
<gene>
    <name evidence="11" type="ORF">OSTLU_16969</name>
</gene>
<dbReference type="Gramene" id="ABO98361">
    <property type="protein sequence ID" value="ABO98361"/>
    <property type="gene ID" value="OSTLU_16969"/>
</dbReference>
<reference evidence="11 12" key="1">
    <citation type="journal article" date="2007" name="Proc. Natl. Acad. Sci. U.S.A.">
        <title>The tiny eukaryote Ostreococcus provides genomic insights into the paradox of plankton speciation.</title>
        <authorList>
            <person name="Palenik B."/>
            <person name="Grimwood J."/>
            <person name="Aerts A."/>
            <person name="Rouze P."/>
            <person name="Salamov A."/>
            <person name="Putnam N."/>
            <person name="Dupont C."/>
            <person name="Jorgensen R."/>
            <person name="Derelle E."/>
            <person name="Rombauts S."/>
            <person name="Zhou K."/>
            <person name="Otillar R."/>
            <person name="Merchant S.S."/>
            <person name="Podell S."/>
            <person name="Gaasterland T."/>
            <person name="Napoli C."/>
            <person name="Gendler K."/>
            <person name="Manuell A."/>
            <person name="Tai V."/>
            <person name="Vallon O."/>
            <person name="Piganeau G."/>
            <person name="Jancek S."/>
            <person name="Heijde M."/>
            <person name="Jabbari K."/>
            <person name="Bowler C."/>
            <person name="Lohr M."/>
            <person name="Robbens S."/>
            <person name="Werner G."/>
            <person name="Dubchak I."/>
            <person name="Pazour G.J."/>
            <person name="Ren Q."/>
            <person name="Paulsen I."/>
            <person name="Delwiche C."/>
            <person name="Schmutz J."/>
            <person name="Rokhsar D."/>
            <person name="Van de Peer Y."/>
            <person name="Moreau H."/>
            <person name="Grigoriev I.V."/>
        </authorList>
    </citation>
    <scope>NUCLEOTIDE SEQUENCE [LARGE SCALE GENOMIC DNA]</scope>
    <source>
        <strain evidence="11 12">CCE9901</strain>
    </source>
</reference>
<dbReference type="STRING" id="436017.A4S3C1"/>
<accession>A4S3C1</accession>
<dbReference type="OrthoDB" id="498125at2759"/>
<dbReference type="HOGENOM" id="CLU_613028_0_0_1"/>
<dbReference type="EC" id="3.1.-.-" evidence="8"/>
<dbReference type="AlphaFoldDB" id="A4S3C1"/>
<dbReference type="EMBL" id="CP000590">
    <property type="protein sequence ID" value="ABO98361.1"/>
    <property type="molecule type" value="Genomic_DNA"/>
</dbReference>
<dbReference type="eggNOG" id="KOG1294">
    <property type="taxonomic scope" value="Eukaryota"/>
</dbReference>
<keyword evidence="8" id="KW-0227">DNA damage</keyword>
<dbReference type="PANTHER" id="PTHR22748">
    <property type="entry name" value="AP ENDONUCLEASE"/>
    <property type="match status" value="1"/>
</dbReference>
<proteinExistence type="inferred from homology"/>
<evidence type="ECO:0000256" key="5">
    <source>
        <dbReference type="PIRSR" id="PIRSR604808-1"/>
    </source>
</evidence>
<dbReference type="GO" id="GO:0008311">
    <property type="term" value="F:double-stranded DNA 3'-5' DNA exonuclease activity"/>
    <property type="evidence" value="ECO:0007669"/>
    <property type="project" value="TreeGrafter"/>
</dbReference>
<sequence length="371" mass="42765">MTEAFTVEDASEPLSFASWNANGLLNRIRDKSDPNGRRTRALLALSENVMRKRPDVIALQEVWLKCEEMGKGTGKWDHAKMGAEDKKLRDEKAFIEALMGRRPFKNYDAYYCLANARRAGVITMVKKCLAKPIRVARTLALDGRDVTPDEIDTNEGRVLMLEYEKMIVLNTYVPHNGSNAERYEKRALWDFRVQRFLENYRGKKDVVWMGDLNVAHQDHDVGPSPRLFEGVGGFTLPERRRFTDILAATDMVDTYRAFNGDRLTYTWRSTRGQGLDGWQGMRLDYFVVPRKLVARIKSCETSTDRFDDTTAQSMPMSCFMDSDHCMIHLSLHKREDDDDEGENEDEDEEENARRAKQQKLDRDADVILISD</sequence>
<evidence type="ECO:0000256" key="2">
    <source>
        <dbReference type="ARBA" id="ARBA00022723"/>
    </source>
</evidence>
<evidence type="ECO:0000256" key="1">
    <source>
        <dbReference type="ARBA" id="ARBA00007092"/>
    </source>
</evidence>
<dbReference type="GO" id="GO:0003906">
    <property type="term" value="F:DNA-(apurinic or apyrimidinic site) endonuclease activity"/>
    <property type="evidence" value="ECO:0007669"/>
    <property type="project" value="TreeGrafter"/>
</dbReference>
<keyword evidence="8" id="KW-0234">DNA repair</keyword>
<feature type="active site" description="Proton acceptor" evidence="5">
    <location>
        <position position="324"/>
    </location>
</feature>
<feature type="binding site" evidence="6">
    <location>
        <position position="213"/>
    </location>
    <ligand>
        <name>Mg(2+)</name>
        <dbReference type="ChEBI" id="CHEBI:18420"/>
        <label>1</label>
    </ligand>
</feature>
<evidence type="ECO:0000259" key="10">
    <source>
        <dbReference type="Pfam" id="PF03372"/>
    </source>
</evidence>
<evidence type="ECO:0000256" key="9">
    <source>
        <dbReference type="SAM" id="MobiDB-lite"/>
    </source>
</evidence>
<keyword evidence="4 6" id="KW-0460">Magnesium</keyword>
<dbReference type="KEGG" id="olu:OSTLU_16969"/>
<keyword evidence="3" id="KW-0378">Hydrolase</keyword>
<dbReference type="GO" id="GO:0006284">
    <property type="term" value="P:base-excision repair"/>
    <property type="evidence" value="ECO:0007669"/>
    <property type="project" value="TreeGrafter"/>
</dbReference>
<feature type="active site" evidence="5">
    <location>
        <position position="172"/>
    </location>
</feature>
<dbReference type="InterPro" id="IPR005135">
    <property type="entry name" value="Endo/exonuclease/phosphatase"/>
</dbReference>
<comment type="similarity">
    <text evidence="1 8">Belongs to the DNA repair enzymes AP/ExoA family.</text>
</comment>
<feature type="active site" description="Proton donor/acceptor" evidence="5">
    <location>
        <position position="211"/>
    </location>
</feature>
<comment type="cofactor">
    <cofactor evidence="6 8">
        <name>Mg(2+)</name>
        <dbReference type="ChEBI" id="CHEBI:18420"/>
    </cofactor>
    <cofactor evidence="6 8">
        <name>Mn(2+)</name>
        <dbReference type="ChEBI" id="CHEBI:29035"/>
    </cofactor>
    <text evidence="6 8">Probably binds two magnesium or manganese ions per subunit.</text>
</comment>
<feature type="binding site" evidence="6">
    <location>
        <position position="211"/>
    </location>
    <ligand>
        <name>Mg(2+)</name>
        <dbReference type="ChEBI" id="CHEBI:18420"/>
        <label>1</label>
    </ligand>
</feature>
<feature type="domain" description="Endonuclease/exonuclease/phosphatase" evidence="10">
    <location>
        <begin position="17"/>
        <end position="295"/>
    </location>
</feature>
<dbReference type="Pfam" id="PF03372">
    <property type="entry name" value="Exo_endo_phos"/>
    <property type="match status" value="1"/>
</dbReference>
<dbReference type="GO" id="GO:0005634">
    <property type="term" value="C:nucleus"/>
    <property type="evidence" value="ECO:0007669"/>
    <property type="project" value="TreeGrafter"/>
</dbReference>